<organism evidence="1 2">
    <name type="scientific">Pollutimonas bauzanensis</name>
    <dbReference type="NCBI Taxonomy" id="658167"/>
    <lineage>
        <taxon>Bacteria</taxon>
        <taxon>Pseudomonadati</taxon>
        <taxon>Pseudomonadota</taxon>
        <taxon>Betaproteobacteria</taxon>
        <taxon>Burkholderiales</taxon>
        <taxon>Alcaligenaceae</taxon>
        <taxon>Pollutimonas</taxon>
    </lineage>
</organism>
<evidence type="ECO:0000313" key="2">
    <source>
        <dbReference type="Proteomes" id="UP000184226"/>
    </source>
</evidence>
<dbReference type="STRING" id="658167.SAMN04488135_12046"/>
<protein>
    <submittedName>
        <fullName evidence="1">Uncharacterized protein</fullName>
    </submittedName>
</protein>
<reference evidence="1 2" key="1">
    <citation type="submission" date="2016-11" db="EMBL/GenBank/DDBJ databases">
        <authorList>
            <person name="Jaros S."/>
            <person name="Januszkiewicz K."/>
            <person name="Wedrychowicz H."/>
        </authorList>
    </citation>
    <scope>NUCLEOTIDE SEQUENCE [LARGE SCALE GENOMIC DNA]</scope>
    <source>
        <strain evidence="1 2">CGMCC 1.10190</strain>
    </source>
</reference>
<dbReference type="EMBL" id="FQXE01000020">
    <property type="protein sequence ID" value="SHI29098.1"/>
    <property type="molecule type" value="Genomic_DNA"/>
</dbReference>
<name>A0A1M5ZY43_9BURK</name>
<evidence type="ECO:0000313" key="1">
    <source>
        <dbReference type="EMBL" id="SHI29098.1"/>
    </source>
</evidence>
<dbReference type="AlphaFoldDB" id="A0A1M5ZY43"/>
<keyword evidence="2" id="KW-1185">Reference proteome</keyword>
<dbReference type="OrthoDB" id="8907308at2"/>
<sequence length="139" mass="15252">MTLIEAPRHLLIKRAVLRHAPGIVDVTIKLWGRLAYELSSIIGETSFLSLYSRSVHLASETYPWLACGDASQENSAQFADLKSSLEGQDYTEASNASIALLIIFSDTLALLIGEQFATSILRSAWGDDALIPADKEFPR</sequence>
<gene>
    <name evidence="1" type="ORF">SAMN04488135_12046</name>
</gene>
<proteinExistence type="predicted"/>
<accession>A0A1M5ZY43</accession>
<dbReference type="Proteomes" id="UP000184226">
    <property type="component" value="Unassembled WGS sequence"/>
</dbReference>
<dbReference type="RefSeq" id="WP_073109227.1">
    <property type="nucleotide sequence ID" value="NZ_FQXE01000020.1"/>
</dbReference>